<evidence type="ECO:0000313" key="6">
    <source>
        <dbReference type="Proteomes" id="UP000443070"/>
    </source>
</evidence>
<keyword evidence="3" id="KW-0732">Signal</keyword>
<sequence length="299" mass="32687">MKKLLSMLVMASMMVFALGTMGASAAAKAPKNDKAVVVVSFGSTFDDTRTKDIGGIEEAVTKAFPNRDFKRAFTSYIIMERLEKNKGIKVNDLPATLKELKKAGYKDILVQPTHLLHGEEYEHKVLTTVDKFKGDFDRIVVSDPLMVGKNDFAIAASAVATQFPTLGKGEGVVLMGHGSPRDNNQSFGNTYKMLQETFDKMGLPVVVGTVEEVDTPNVDEVLEQIKARGYKTVHMFPLMIVAGDHANNDMYGDEEDSWKSMIEKMGVKTVGHLQGIGRNAAVQAIYVQHAVAAEAGVQR</sequence>
<dbReference type="RefSeq" id="WP_149970848.1">
    <property type="nucleotide sequence ID" value="NZ_WNBG01000004.1"/>
</dbReference>
<evidence type="ECO:0000313" key="4">
    <source>
        <dbReference type="EMBL" id="MTT76057.1"/>
    </source>
</evidence>
<gene>
    <name evidence="4" type="ORF">GMD11_07260</name>
    <name evidence="5" type="ORF">GMD18_06910</name>
</gene>
<dbReference type="Pfam" id="PF06180">
    <property type="entry name" value="CbiK"/>
    <property type="match status" value="1"/>
</dbReference>
<dbReference type="PIRSF" id="PIRSF033579">
    <property type="entry name" value="Anaer_Co_chel"/>
    <property type="match status" value="1"/>
</dbReference>
<keyword evidence="2" id="KW-0479">Metal-binding</keyword>
<dbReference type="OrthoDB" id="9770331at2"/>
<evidence type="ECO:0000256" key="2">
    <source>
        <dbReference type="PIRSR" id="PIRSR033579-3"/>
    </source>
</evidence>
<dbReference type="InterPro" id="IPR010388">
    <property type="entry name" value="Anaerobic_Co-chelatase"/>
</dbReference>
<dbReference type="EMBL" id="WNBM01000004">
    <property type="protein sequence ID" value="MTT76057.1"/>
    <property type="molecule type" value="Genomic_DNA"/>
</dbReference>
<protein>
    <submittedName>
        <fullName evidence="4">Sirohydrochlorin cobaltochelatase</fullName>
    </submittedName>
</protein>
<feature type="signal peptide" evidence="3">
    <location>
        <begin position="1"/>
        <end position="17"/>
    </location>
</feature>
<name>A0A7X2XG81_9FIRM</name>
<comment type="caution">
    <text evidence="4">The sequence shown here is derived from an EMBL/GenBank/DDBJ whole genome shotgun (WGS) entry which is preliminary data.</text>
</comment>
<feature type="chain" id="PRO_5039050508" evidence="3">
    <location>
        <begin position="18"/>
        <end position="299"/>
    </location>
</feature>
<feature type="active site" description="Proton acceptor" evidence="1">
    <location>
        <position position="177"/>
    </location>
</feature>
<dbReference type="GO" id="GO:0016852">
    <property type="term" value="F:sirohydrochlorin cobaltochelatase activity"/>
    <property type="evidence" value="ECO:0007669"/>
    <property type="project" value="InterPro"/>
</dbReference>
<evidence type="ECO:0000313" key="7">
    <source>
        <dbReference type="Proteomes" id="UP000484547"/>
    </source>
</evidence>
<dbReference type="Gene3D" id="3.40.50.1400">
    <property type="match status" value="2"/>
</dbReference>
<evidence type="ECO:0000256" key="3">
    <source>
        <dbReference type="SAM" id="SignalP"/>
    </source>
</evidence>
<keyword evidence="2" id="KW-0170">Cobalt</keyword>
<dbReference type="SUPFAM" id="SSF53800">
    <property type="entry name" value="Chelatase"/>
    <property type="match status" value="1"/>
</dbReference>
<dbReference type="Proteomes" id="UP000484547">
    <property type="component" value="Unassembled WGS sequence"/>
</dbReference>
<dbReference type="GO" id="GO:0019251">
    <property type="term" value="P:anaerobic cobalamin biosynthetic process"/>
    <property type="evidence" value="ECO:0007669"/>
    <property type="project" value="InterPro"/>
</dbReference>
<feature type="binding site" evidence="2">
    <location>
        <position position="245"/>
    </location>
    <ligand>
        <name>Co(2+)</name>
        <dbReference type="ChEBI" id="CHEBI:48828"/>
    </ligand>
</feature>
<proteinExistence type="predicted"/>
<organism evidence="4 7">
    <name type="scientific">Phascolarctobacterium faecium</name>
    <dbReference type="NCBI Taxonomy" id="33025"/>
    <lineage>
        <taxon>Bacteria</taxon>
        <taxon>Bacillati</taxon>
        <taxon>Bacillota</taxon>
        <taxon>Negativicutes</taxon>
        <taxon>Acidaminococcales</taxon>
        <taxon>Acidaminococcaceae</taxon>
        <taxon>Phascolarctobacterium</taxon>
    </lineage>
</organism>
<reference evidence="6 7" key="1">
    <citation type="journal article" date="2019" name="Nat. Med.">
        <title>A library of human gut bacterial isolates paired with longitudinal multiomics data enables mechanistic microbiome research.</title>
        <authorList>
            <person name="Poyet M."/>
            <person name="Groussin M."/>
            <person name="Gibbons S.M."/>
            <person name="Avila-Pacheco J."/>
            <person name="Jiang X."/>
            <person name="Kearney S.M."/>
            <person name="Perrotta A.R."/>
            <person name="Berdy B."/>
            <person name="Zhao S."/>
            <person name="Lieberman T.D."/>
            <person name="Swanson P.K."/>
            <person name="Smith M."/>
            <person name="Roesemann S."/>
            <person name="Alexander J.E."/>
            <person name="Rich S.A."/>
            <person name="Livny J."/>
            <person name="Vlamakis H."/>
            <person name="Clish C."/>
            <person name="Bullock K."/>
            <person name="Deik A."/>
            <person name="Scott J."/>
            <person name="Pierce K.A."/>
            <person name="Xavier R.J."/>
            <person name="Alm E.J."/>
        </authorList>
    </citation>
    <scope>NUCLEOTIDE SEQUENCE [LARGE SCALE GENOMIC DNA]</scope>
    <source>
        <strain evidence="4 7">BIOML-A13</strain>
        <strain evidence="5 6">BIOML-A3</strain>
    </source>
</reference>
<accession>A0A7X2XG81</accession>
<keyword evidence="6" id="KW-1185">Reference proteome</keyword>
<dbReference type="EMBL" id="WNBW01000004">
    <property type="protein sequence ID" value="MTU04120.1"/>
    <property type="molecule type" value="Genomic_DNA"/>
</dbReference>
<dbReference type="GO" id="GO:0046872">
    <property type="term" value="F:metal ion binding"/>
    <property type="evidence" value="ECO:0007669"/>
    <property type="project" value="UniProtKB-KW"/>
</dbReference>
<feature type="binding site" evidence="2">
    <location>
        <position position="211"/>
    </location>
    <ligand>
        <name>Co(2+)</name>
        <dbReference type="ChEBI" id="CHEBI:48828"/>
    </ligand>
</feature>
<evidence type="ECO:0000256" key="1">
    <source>
        <dbReference type="PIRSR" id="PIRSR033579-1"/>
    </source>
</evidence>
<dbReference type="Proteomes" id="UP000443070">
    <property type="component" value="Unassembled WGS sequence"/>
</dbReference>
<feature type="binding site" evidence="2">
    <location>
        <position position="177"/>
    </location>
    <ligand>
        <name>Co(2+)</name>
        <dbReference type="ChEBI" id="CHEBI:48828"/>
    </ligand>
</feature>
<evidence type="ECO:0000313" key="5">
    <source>
        <dbReference type="EMBL" id="MTU04120.1"/>
    </source>
</evidence>
<dbReference type="AlphaFoldDB" id="A0A7X2XG81"/>